<gene>
    <name evidence="2" type="ORF">GGX14DRAFT_475937</name>
</gene>
<name>A0AAD6Y7G5_9AGAR</name>
<dbReference type="AlphaFoldDB" id="A0AAD6Y7G5"/>
<protein>
    <submittedName>
        <fullName evidence="2">Uncharacterized protein</fullName>
    </submittedName>
</protein>
<feature type="region of interest" description="Disordered" evidence="1">
    <location>
        <begin position="59"/>
        <end position="127"/>
    </location>
</feature>
<feature type="compositionally biased region" description="Basic and acidic residues" evidence="1">
    <location>
        <begin position="1"/>
        <end position="11"/>
    </location>
</feature>
<evidence type="ECO:0000313" key="2">
    <source>
        <dbReference type="EMBL" id="KAJ7194760.1"/>
    </source>
</evidence>
<comment type="caution">
    <text evidence="2">The sequence shown here is derived from an EMBL/GenBank/DDBJ whole genome shotgun (WGS) entry which is preliminary data.</text>
</comment>
<reference evidence="2" key="1">
    <citation type="submission" date="2023-03" db="EMBL/GenBank/DDBJ databases">
        <title>Massive genome expansion in bonnet fungi (Mycena s.s.) driven by repeated elements and novel gene families across ecological guilds.</title>
        <authorList>
            <consortium name="Lawrence Berkeley National Laboratory"/>
            <person name="Harder C.B."/>
            <person name="Miyauchi S."/>
            <person name="Viragh M."/>
            <person name="Kuo A."/>
            <person name="Thoen E."/>
            <person name="Andreopoulos B."/>
            <person name="Lu D."/>
            <person name="Skrede I."/>
            <person name="Drula E."/>
            <person name="Henrissat B."/>
            <person name="Morin E."/>
            <person name="Kohler A."/>
            <person name="Barry K."/>
            <person name="LaButti K."/>
            <person name="Morin E."/>
            <person name="Salamov A."/>
            <person name="Lipzen A."/>
            <person name="Mereny Z."/>
            <person name="Hegedus B."/>
            <person name="Baldrian P."/>
            <person name="Stursova M."/>
            <person name="Weitz H."/>
            <person name="Taylor A."/>
            <person name="Grigoriev I.V."/>
            <person name="Nagy L.G."/>
            <person name="Martin F."/>
            <person name="Kauserud H."/>
        </authorList>
    </citation>
    <scope>NUCLEOTIDE SEQUENCE</scope>
    <source>
        <strain evidence="2">9144</strain>
    </source>
</reference>
<sequence>MNDVEHLTDKRPHGHCPLTPPPWPNGSPRIYEEIQLLRIMAQRLEHTFYVDSASLDTTTYTPETTTSPAPVDAPTTTTYSSAVKTATSLPESRPPAAKTQTKNPRQKPRVPNKVPPPPTLSRSAPQRLILRFTNSSTIKTVSDPQRLCDTLNDTLNGASKVRAVNLSRGGNLVLHAQEPGNAVQLHQHEQTIWAVIRQYFSLLERDRPRFNRDKPWQRIVIHRVPVREDNGRTLVEELCWSNEGIGALADVMGVRDLCSLVGMQKRREGLRQGIPQEATLMVMLLNADAARRFLREGGVHGEEGICLTLPNSLVQLKY</sequence>
<accession>A0AAD6Y7G5</accession>
<evidence type="ECO:0000256" key="1">
    <source>
        <dbReference type="SAM" id="MobiDB-lite"/>
    </source>
</evidence>
<proteinExistence type="predicted"/>
<organism evidence="2 3">
    <name type="scientific">Mycena pura</name>
    <dbReference type="NCBI Taxonomy" id="153505"/>
    <lineage>
        <taxon>Eukaryota</taxon>
        <taxon>Fungi</taxon>
        <taxon>Dikarya</taxon>
        <taxon>Basidiomycota</taxon>
        <taxon>Agaricomycotina</taxon>
        <taxon>Agaricomycetes</taxon>
        <taxon>Agaricomycetidae</taxon>
        <taxon>Agaricales</taxon>
        <taxon>Marasmiineae</taxon>
        <taxon>Mycenaceae</taxon>
        <taxon>Mycena</taxon>
    </lineage>
</organism>
<dbReference type="EMBL" id="JARJCW010000096">
    <property type="protein sequence ID" value="KAJ7194760.1"/>
    <property type="molecule type" value="Genomic_DNA"/>
</dbReference>
<dbReference type="Proteomes" id="UP001219525">
    <property type="component" value="Unassembled WGS sequence"/>
</dbReference>
<keyword evidence="3" id="KW-1185">Reference proteome</keyword>
<feature type="compositionally biased region" description="Polar residues" evidence="1">
    <location>
        <begin position="74"/>
        <end position="90"/>
    </location>
</feature>
<feature type="region of interest" description="Disordered" evidence="1">
    <location>
        <begin position="1"/>
        <end position="26"/>
    </location>
</feature>
<evidence type="ECO:0000313" key="3">
    <source>
        <dbReference type="Proteomes" id="UP001219525"/>
    </source>
</evidence>